<dbReference type="InterPro" id="IPR037225">
    <property type="entry name" value="Nuo51_FMN-bd_sf"/>
</dbReference>
<dbReference type="InterPro" id="IPR017900">
    <property type="entry name" value="4Fe4S_Fe_S_CS"/>
</dbReference>
<dbReference type="SUPFAM" id="SSF142019">
    <property type="entry name" value="Nqo1 FMN-binding domain-like"/>
    <property type="match status" value="1"/>
</dbReference>
<keyword evidence="16" id="KW-1185">Reference proteome</keyword>
<protein>
    <submittedName>
        <fullName evidence="15">RnfABCDGE type electron transport complex subunit D</fullName>
    </submittedName>
</protein>
<name>A0A839K3C6_9FIRM</name>
<evidence type="ECO:0000313" key="16">
    <source>
        <dbReference type="Proteomes" id="UP000574276"/>
    </source>
</evidence>
<dbReference type="InterPro" id="IPR017896">
    <property type="entry name" value="4Fe4S_Fe-S-bd"/>
</dbReference>
<evidence type="ECO:0000256" key="11">
    <source>
        <dbReference type="ARBA" id="ARBA00023014"/>
    </source>
</evidence>
<evidence type="ECO:0000256" key="10">
    <source>
        <dbReference type="ARBA" id="ARBA00023004"/>
    </source>
</evidence>
<dbReference type="Gene3D" id="3.40.50.11540">
    <property type="entry name" value="NADH-ubiquinone oxidoreductase 51kDa subunit"/>
    <property type="match status" value="1"/>
</dbReference>
<organism evidence="15 16">
    <name type="scientific">Variimorphobacter saccharofermentans</name>
    <dbReference type="NCBI Taxonomy" id="2755051"/>
    <lineage>
        <taxon>Bacteria</taxon>
        <taxon>Bacillati</taxon>
        <taxon>Bacillota</taxon>
        <taxon>Clostridia</taxon>
        <taxon>Lachnospirales</taxon>
        <taxon>Lachnospiraceae</taxon>
        <taxon>Variimorphobacter</taxon>
    </lineage>
</organism>
<keyword evidence="4" id="KW-0285">Flavoprotein</keyword>
<dbReference type="GO" id="GO:0046872">
    <property type="term" value="F:metal ion binding"/>
    <property type="evidence" value="ECO:0007669"/>
    <property type="project" value="UniProtKB-KW"/>
</dbReference>
<feature type="transmembrane region" description="Helical" evidence="13">
    <location>
        <begin position="180"/>
        <end position="199"/>
    </location>
</feature>
<evidence type="ECO:0000259" key="14">
    <source>
        <dbReference type="PROSITE" id="PS51379"/>
    </source>
</evidence>
<feature type="domain" description="4Fe-4S ferredoxin-type" evidence="14">
    <location>
        <begin position="512"/>
        <end position="541"/>
    </location>
</feature>
<evidence type="ECO:0000256" key="3">
    <source>
        <dbReference type="ARBA" id="ARBA00022553"/>
    </source>
</evidence>
<keyword evidence="11" id="KW-0411">Iron-sulfur</keyword>
<evidence type="ECO:0000256" key="5">
    <source>
        <dbReference type="ARBA" id="ARBA00022643"/>
    </source>
</evidence>
<dbReference type="AlphaFoldDB" id="A0A839K3C6"/>
<dbReference type="EMBL" id="JACEGA010000001">
    <property type="protein sequence ID" value="MBB2184413.1"/>
    <property type="molecule type" value="Genomic_DNA"/>
</dbReference>
<dbReference type="GO" id="GO:0055085">
    <property type="term" value="P:transmembrane transport"/>
    <property type="evidence" value="ECO:0007669"/>
    <property type="project" value="InterPro"/>
</dbReference>
<dbReference type="Pfam" id="PF01512">
    <property type="entry name" value="Complex1_51K"/>
    <property type="match status" value="1"/>
</dbReference>
<evidence type="ECO:0000256" key="7">
    <source>
        <dbReference type="ARBA" id="ARBA00022723"/>
    </source>
</evidence>
<feature type="transmembrane region" description="Helical" evidence="13">
    <location>
        <begin position="12"/>
        <end position="30"/>
    </location>
</feature>
<dbReference type="Pfam" id="PF13187">
    <property type="entry name" value="Fer4_9"/>
    <property type="match status" value="1"/>
</dbReference>
<feature type="transmembrane region" description="Helical" evidence="13">
    <location>
        <begin position="65"/>
        <end position="81"/>
    </location>
</feature>
<feature type="transmembrane region" description="Helical" evidence="13">
    <location>
        <begin position="112"/>
        <end position="129"/>
    </location>
</feature>
<evidence type="ECO:0000256" key="6">
    <source>
        <dbReference type="ARBA" id="ARBA00022692"/>
    </source>
</evidence>
<feature type="domain" description="4Fe-4S ferredoxin-type" evidence="14">
    <location>
        <begin position="552"/>
        <end position="571"/>
    </location>
</feature>
<evidence type="ECO:0000256" key="2">
    <source>
        <dbReference type="ARBA" id="ARBA00022485"/>
    </source>
</evidence>
<dbReference type="Gene3D" id="3.30.70.20">
    <property type="match status" value="1"/>
</dbReference>
<evidence type="ECO:0000256" key="13">
    <source>
        <dbReference type="SAM" id="Phobius"/>
    </source>
</evidence>
<dbReference type="Proteomes" id="UP000574276">
    <property type="component" value="Unassembled WGS sequence"/>
</dbReference>
<evidence type="ECO:0000256" key="12">
    <source>
        <dbReference type="ARBA" id="ARBA00023136"/>
    </source>
</evidence>
<dbReference type="SUPFAM" id="SSF46548">
    <property type="entry name" value="alpha-helical ferredoxin"/>
    <property type="match status" value="1"/>
</dbReference>
<dbReference type="InterPro" id="IPR004338">
    <property type="entry name" value="NqrB/RnfD"/>
</dbReference>
<gene>
    <name evidence="15" type="ORF">H0486_16150</name>
</gene>
<proteinExistence type="predicted"/>
<dbReference type="GO" id="GO:0009055">
    <property type="term" value="F:electron transfer activity"/>
    <property type="evidence" value="ECO:0007669"/>
    <property type="project" value="InterPro"/>
</dbReference>
<dbReference type="InterPro" id="IPR011538">
    <property type="entry name" value="Nuo51_FMN-bd"/>
</dbReference>
<dbReference type="Pfam" id="PF03116">
    <property type="entry name" value="NQR2_RnfD_RnfE"/>
    <property type="match status" value="1"/>
</dbReference>
<dbReference type="PANTHER" id="PTHR43034">
    <property type="entry name" value="ION-TRANSLOCATING OXIDOREDUCTASE COMPLEX SUBUNIT C"/>
    <property type="match status" value="1"/>
</dbReference>
<feature type="transmembrane region" description="Helical" evidence="13">
    <location>
        <begin position="141"/>
        <end position="171"/>
    </location>
</feature>
<keyword evidence="6 13" id="KW-0812">Transmembrane</keyword>
<dbReference type="GO" id="GO:0051539">
    <property type="term" value="F:4 iron, 4 sulfur cluster binding"/>
    <property type="evidence" value="ECO:0007669"/>
    <property type="project" value="UniProtKB-KW"/>
</dbReference>
<evidence type="ECO:0000256" key="1">
    <source>
        <dbReference type="ARBA" id="ARBA00022448"/>
    </source>
</evidence>
<comment type="caution">
    <text evidence="15">The sequence shown here is derived from an EMBL/GenBank/DDBJ whole genome shotgun (WGS) entry which is preliminary data.</text>
</comment>
<dbReference type="PROSITE" id="PS00198">
    <property type="entry name" value="4FE4S_FER_1"/>
    <property type="match status" value="1"/>
</dbReference>
<keyword evidence="10" id="KW-0408">Iron</keyword>
<dbReference type="GO" id="GO:0016020">
    <property type="term" value="C:membrane"/>
    <property type="evidence" value="ECO:0007669"/>
    <property type="project" value="InterPro"/>
</dbReference>
<feature type="transmembrane region" description="Helical" evidence="13">
    <location>
        <begin position="42"/>
        <end position="60"/>
    </location>
</feature>
<evidence type="ECO:0000256" key="9">
    <source>
        <dbReference type="ARBA" id="ARBA00022989"/>
    </source>
</evidence>
<evidence type="ECO:0000313" key="15">
    <source>
        <dbReference type="EMBL" id="MBB2184413.1"/>
    </source>
</evidence>
<keyword evidence="9 13" id="KW-1133">Transmembrane helix</keyword>
<feature type="transmembrane region" description="Helical" evidence="13">
    <location>
        <begin position="211"/>
        <end position="237"/>
    </location>
</feature>
<evidence type="ECO:0000256" key="8">
    <source>
        <dbReference type="ARBA" id="ARBA00022967"/>
    </source>
</evidence>
<dbReference type="PROSITE" id="PS51379">
    <property type="entry name" value="4FE4S_FER_2"/>
    <property type="match status" value="2"/>
</dbReference>
<keyword evidence="12 13" id="KW-0472">Membrane</keyword>
<keyword evidence="7" id="KW-0479">Metal-binding</keyword>
<dbReference type="InterPro" id="IPR010208">
    <property type="entry name" value="Ion_transpt_RnfC/RsxC"/>
</dbReference>
<keyword evidence="8" id="KW-1278">Translocase</keyword>
<evidence type="ECO:0000256" key="4">
    <source>
        <dbReference type="ARBA" id="ARBA00022630"/>
    </source>
</evidence>
<keyword evidence="5" id="KW-0288">FMN</keyword>
<dbReference type="PANTHER" id="PTHR43034:SF2">
    <property type="entry name" value="ION-TRANSLOCATING OXIDOREDUCTASE COMPLEX SUBUNIT C"/>
    <property type="match status" value="1"/>
</dbReference>
<dbReference type="RefSeq" id="WP_228353993.1">
    <property type="nucleotide sequence ID" value="NZ_JACEGA010000001.1"/>
</dbReference>
<reference evidence="15 16" key="1">
    <citation type="submission" date="2020-07" db="EMBL/GenBank/DDBJ databases">
        <title>Characterization and genome sequencing of isolate MD1, a novel member within the family Lachnospiraceae.</title>
        <authorList>
            <person name="Rettenmaier R."/>
            <person name="Di Bello L."/>
            <person name="Zinser C."/>
            <person name="Scheitz K."/>
            <person name="Liebl W."/>
            <person name="Zverlov V."/>
        </authorList>
    </citation>
    <scope>NUCLEOTIDE SEQUENCE [LARGE SCALE GENOMIC DNA]</scope>
    <source>
        <strain evidence="15 16">MD1</strain>
    </source>
</reference>
<keyword evidence="1" id="KW-0813">Transport</keyword>
<accession>A0A839K3C6</accession>
<sequence>MKHTFPLIRVKWSNEHVMAGLFLVLLLYHIPEWIEKPSRMGGFLLLVISAVALDALLTILRHKQLWCCVSGAVTASIISVLTPDIPLWAQLIGVISALILGKHIWGGTGQNPINPAIVGILVIHLMSRISDPVFSDTYLLLPAMILSLLFLCVRPFAGTGFLLGMIVALLLNHEFGIQALLVNGVFFWSCIVVTDPVTITGRPAIGSVSGFLVGFLAVFLNPHPVTLGIGVLCMNLLSYIMDTQDINMSPFTKMRLKIPKVFTCEQEQFLDLTGEPSSIQKSEVKEFTPEKLIQIIKEQEVFGMGGAAFSTARKLQTVHEAKVDQKHLIINAVECDPGLLHDHYLLRHYMDEINVAAHILKEAIGLTSIRMAVKEAEDVKQTEGITLCKVPDRYPIGAERILINELLGVKLGQNQLPARNGILVLNVQTVYSIYEAVCLGKKADTRFLTVANLKTKSAKVVKVRLGMALREVMDAVYPGVLNLFAGGGIMQAYTAEDTAIIDKNVNFIATGAYPQYKESPQCSKCERCVVNCPAGLKVNKIVQLVDAGKIKETVKYSVSDCIGCGSCSFSCLAGRNLSARVAIAKEALK</sequence>
<keyword evidence="2" id="KW-0004">4Fe-4S</keyword>
<keyword evidence="3" id="KW-0597">Phosphoprotein</keyword>